<reference evidence="8 9" key="1">
    <citation type="journal article" date="2015" name="PLoS Pathog.">
        <title>Leptomonas seymouri: Adaptations to the Dixenous Life Cycle Analyzed by Genome Sequencing, Transcriptome Profiling and Co-infection with Leishmania donovani.</title>
        <authorList>
            <person name="Kraeva N."/>
            <person name="Butenko A."/>
            <person name="Hlavacova J."/>
            <person name="Kostygov A."/>
            <person name="Myskova J."/>
            <person name="Grybchuk D."/>
            <person name="Lestinova T."/>
            <person name="Votypka J."/>
            <person name="Volf P."/>
            <person name="Opperdoes F."/>
            <person name="Flegontov P."/>
            <person name="Lukes J."/>
            <person name="Yurchenko V."/>
        </authorList>
    </citation>
    <scope>NUCLEOTIDE SEQUENCE [LARGE SCALE GENOMIC DNA]</scope>
    <source>
        <strain evidence="8 9">ATCC 30220</strain>
    </source>
</reference>
<proteinExistence type="inferred from homology"/>
<name>A0A0N1PBN0_LEPSE</name>
<comment type="subcellular location">
    <subcellularLocation>
        <location evidence="2 6">Cytoplasm</location>
    </subcellularLocation>
</comment>
<dbReference type="InterPro" id="IPR005142">
    <property type="entry name" value="eRF1_3"/>
</dbReference>
<dbReference type="InterPro" id="IPR038069">
    <property type="entry name" value="Pelota/DOM34_N"/>
</dbReference>
<evidence type="ECO:0000256" key="2">
    <source>
        <dbReference type="ARBA" id="ARBA00004496"/>
    </source>
</evidence>
<dbReference type="SMART" id="SM01194">
    <property type="entry name" value="eRF1_1"/>
    <property type="match status" value="1"/>
</dbReference>
<organism evidence="8 9">
    <name type="scientific">Leptomonas seymouri</name>
    <dbReference type="NCBI Taxonomy" id="5684"/>
    <lineage>
        <taxon>Eukaryota</taxon>
        <taxon>Discoba</taxon>
        <taxon>Euglenozoa</taxon>
        <taxon>Kinetoplastea</taxon>
        <taxon>Metakinetoplastina</taxon>
        <taxon>Trypanosomatida</taxon>
        <taxon>Trypanosomatidae</taxon>
        <taxon>Leishmaniinae</taxon>
        <taxon>Leptomonas</taxon>
    </lineage>
</organism>
<protein>
    <recommendedName>
        <fullName evidence="6">Protein pelota homolog</fullName>
    </recommendedName>
</protein>
<sequence length="406" mass="45734">MRLLRKVQHPDGCIEVVVSVSTAEDLWHLYNIILVGDLVLTKTRRKVPRENTLGTIAAEMKTLNLEVEVQQIEFTPVELRIQGVNKKENNFVKLGAHHTLTVHADPPQEVRITKAEWDSLWDERLEDACNESAKADTAAVLMNFGEAKIILVTPSFMHIKAKIEVTISKKHKSDGKARDKSIEKFFKQVLDALLTHVDFEKAKLVLLCSPGHVREEFHAYVKEVTQRASNGPLRDLFMSLSKFLLIKVNSTTISGLKEALANPGVAQRMESTKCVDDIRVWEKFQTTMNKDPDLCVYTPQFVYHAAMAGAVGALMISDNVFRSDDPTERRFFLSLVNFVRQGDAATVNVFSSKHVTGEQLTQLGSVAAILFFPCPEIEEMEVMPDFMSSKTVTEFIREHCSSRVTN</sequence>
<dbReference type="SUPFAM" id="SSF159065">
    <property type="entry name" value="Dom34/Pelota N-terminal domain-like"/>
    <property type="match status" value="1"/>
</dbReference>
<dbReference type="SUPFAM" id="SSF53137">
    <property type="entry name" value="Translational machinery components"/>
    <property type="match status" value="1"/>
</dbReference>
<dbReference type="GO" id="GO:0071025">
    <property type="term" value="P:RNA surveillance"/>
    <property type="evidence" value="ECO:0007669"/>
    <property type="project" value="InterPro"/>
</dbReference>
<gene>
    <name evidence="8" type="ORF">ABL78_5025</name>
</gene>
<dbReference type="GO" id="GO:0070651">
    <property type="term" value="P:nonfunctional rRNA decay"/>
    <property type="evidence" value="ECO:0007669"/>
    <property type="project" value="TreeGrafter"/>
</dbReference>
<dbReference type="GO" id="GO:0005737">
    <property type="term" value="C:cytoplasm"/>
    <property type="evidence" value="ECO:0007669"/>
    <property type="project" value="UniProtKB-SubCell"/>
</dbReference>
<dbReference type="InterPro" id="IPR042226">
    <property type="entry name" value="eFR1_2_sf"/>
</dbReference>
<dbReference type="Pfam" id="PF03464">
    <property type="entry name" value="eRF1_2"/>
    <property type="match status" value="1"/>
</dbReference>
<dbReference type="AlphaFoldDB" id="A0A0N1PBN0"/>
<evidence type="ECO:0000256" key="6">
    <source>
        <dbReference type="RuleBase" id="RU362019"/>
    </source>
</evidence>
<dbReference type="Gene3D" id="3.30.420.60">
    <property type="entry name" value="eRF1 domain 2"/>
    <property type="match status" value="1"/>
</dbReference>
<comment type="function">
    <text evidence="6">Component of the Pelota-HBS1L complex, a complex that recognizes stalled ribosomes and triggers the No-Go Decay (NGD) pathway. In the Pelota-HBS1L complex, pelo recognizes ribosomes stalled at the 3' end of an mRNA and engages stalled ribosomes by destabilizing mRNA in the mRNA channel.</text>
</comment>
<dbReference type="InterPro" id="IPR005140">
    <property type="entry name" value="eRF1_Pelota-like_N"/>
</dbReference>
<dbReference type="VEuPathDB" id="TriTrypDB:Lsey_0159_0030"/>
<comment type="similarity">
    <text evidence="3 6">Belongs to the eukaryotic release factor 1 family. Pelota subfamily.</text>
</comment>
<dbReference type="InterPro" id="IPR004405">
    <property type="entry name" value="TF_pelota"/>
</dbReference>
<evidence type="ECO:0000313" key="8">
    <source>
        <dbReference type="EMBL" id="KPI85893.1"/>
    </source>
</evidence>
<evidence type="ECO:0000256" key="5">
    <source>
        <dbReference type="ARBA" id="ARBA00022723"/>
    </source>
</evidence>
<evidence type="ECO:0000256" key="4">
    <source>
        <dbReference type="ARBA" id="ARBA00022490"/>
    </source>
</evidence>
<dbReference type="PANTHER" id="PTHR10853:SF0">
    <property type="entry name" value="PROTEIN PELOTA HOMOLOG"/>
    <property type="match status" value="1"/>
</dbReference>
<evidence type="ECO:0000259" key="7">
    <source>
        <dbReference type="SMART" id="SM01194"/>
    </source>
</evidence>
<comment type="caution">
    <text evidence="8">The sequence shown here is derived from an EMBL/GenBank/DDBJ whole genome shotgun (WGS) entry which is preliminary data.</text>
</comment>
<dbReference type="NCBIfam" id="TIGR00111">
    <property type="entry name" value="pelota"/>
    <property type="match status" value="1"/>
</dbReference>
<evidence type="ECO:0000256" key="3">
    <source>
        <dbReference type="ARBA" id="ARBA00009504"/>
    </source>
</evidence>
<keyword evidence="4 6" id="KW-0963">Cytoplasm</keyword>
<accession>A0A0N1PBN0</accession>
<dbReference type="GO" id="GO:0070481">
    <property type="term" value="P:nuclear-transcribed mRNA catabolic process, non-stop decay"/>
    <property type="evidence" value="ECO:0007669"/>
    <property type="project" value="InterPro"/>
</dbReference>
<dbReference type="GO" id="GO:0070966">
    <property type="term" value="P:nuclear-transcribed mRNA catabolic process, no-go decay"/>
    <property type="evidence" value="ECO:0007669"/>
    <property type="project" value="InterPro"/>
</dbReference>
<dbReference type="SUPFAM" id="SSF55315">
    <property type="entry name" value="L30e-like"/>
    <property type="match status" value="1"/>
</dbReference>
<dbReference type="FunFam" id="2.30.30.870:FF:000002">
    <property type="entry name" value="Protein pelota homolog"/>
    <property type="match status" value="1"/>
</dbReference>
<keyword evidence="5 6" id="KW-0479">Metal-binding</keyword>
<dbReference type="InterPro" id="IPR005141">
    <property type="entry name" value="eRF1_2"/>
</dbReference>
<dbReference type="InterPro" id="IPR058547">
    <property type="entry name" value="Pelota_N"/>
</dbReference>
<dbReference type="PANTHER" id="PTHR10853">
    <property type="entry name" value="PELOTA"/>
    <property type="match status" value="1"/>
</dbReference>
<dbReference type="GO" id="GO:0032790">
    <property type="term" value="P:ribosome disassembly"/>
    <property type="evidence" value="ECO:0007669"/>
    <property type="project" value="TreeGrafter"/>
</dbReference>
<comment type="cofactor">
    <cofactor evidence="1 6">
        <name>a divalent metal cation</name>
        <dbReference type="ChEBI" id="CHEBI:60240"/>
    </cofactor>
</comment>
<evidence type="ECO:0000313" key="9">
    <source>
        <dbReference type="Proteomes" id="UP000038009"/>
    </source>
</evidence>
<keyword evidence="9" id="KW-1185">Reference proteome</keyword>
<evidence type="ECO:0000256" key="1">
    <source>
        <dbReference type="ARBA" id="ARBA00001968"/>
    </source>
</evidence>
<dbReference type="Pfam" id="PF26356">
    <property type="entry name" value="Pelota_N"/>
    <property type="match status" value="1"/>
</dbReference>
<dbReference type="FunFam" id="3.30.420.60:FF:000009">
    <property type="entry name" value="Protein pelota homolog"/>
    <property type="match status" value="1"/>
</dbReference>
<dbReference type="Gene3D" id="3.30.1330.30">
    <property type="match status" value="1"/>
</dbReference>
<dbReference type="EMBL" id="LJSK01000159">
    <property type="protein sequence ID" value="KPI85893.1"/>
    <property type="molecule type" value="Genomic_DNA"/>
</dbReference>
<dbReference type="Pfam" id="PF03465">
    <property type="entry name" value="eRF1_3"/>
    <property type="match status" value="1"/>
</dbReference>
<dbReference type="OMA" id="DDLWHLK"/>
<dbReference type="Gene3D" id="2.30.30.870">
    <property type="entry name" value="Pelota, domain A"/>
    <property type="match status" value="1"/>
</dbReference>
<dbReference type="OrthoDB" id="10249111at2759"/>
<dbReference type="GO" id="GO:0046872">
    <property type="term" value="F:metal ion binding"/>
    <property type="evidence" value="ECO:0007669"/>
    <property type="project" value="UniProtKB-KW"/>
</dbReference>
<dbReference type="Proteomes" id="UP000038009">
    <property type="component" value="Unassembled WGS sequence"/>
</dbReference>
<dbReference type="InterPro" id="IPR029064">
    <property type="entry name" value="Ribosomal_eL30-like_sf"/>
</dbReference>
<feature type="domain" description="eRF1/Pelota-like N-terminal" evidence="7">
    <location>
        <begin position="1"/>
        <end position="130"/>
    </location>
</feature>